<dbReference type="PANTHER" id="PTHR43176:SF3">
    <property type="entry name" value="3-HYDROXYISOBUTYRYL-COA HYDROLASE, MITOCHONDRIAL"/>
    <property type="match status" value="1"/>
</dbReference>
<protein>
    <recommendedName>
        <fullName evidence="2">3-hydroxyisobutyryl-CoA hydrolase</fullName>
        <ecNumber evidence="2">3.1.2.4</ecNumber>
    </recommendedName>
</protein>
<dbReference type="KEGG" id="csil:CBE74_04250"/>
<dbReference type="EMBL" id="CP021417">
    <property type="protein sequence ID" value="ARU45838.1"/>
    <property type="molecule type" value="Genomic_DNA"/>
</dbReference>
<dbReference type="GO" id="GO:0003860">
    <property type="term" value="F:3-hydroxyisobutyryl-CoA hydrolase activity"/>
    <property type="evidence" value="ECO:0007669"/>
    <property type="project" value="UniProtKB-EC"/>
</dbReference>
<dbReference type="RefSeq" id="WP_087453668.1">
    <property type="nucleotide sequence ID" value="NZ_CP021417.2"/>
</dbReference>
<dbReference type="InterPro" id="IPR032259">
    <property type="entry name" value="HIBYL-CoA-H"/>
</dbReference>
<evidence type="ECO:0000256" key="1">
    <source>
        <dbReference type="ARBA" id="ARBA00001709"/>
    </source>
</evidence>
<dbReference type="GO" id="GO:0006574">
    <property type="term" value="P:L-valine catabolic process"/>
    <property type="evidence" value="ECO:0007669"/>
    <property type="project" value="TreeGrafter"/>
</dbReference>
<comment type="catalytic activity">
    <reaction evidence="1">
        <text>3-hydroxy-2-methylpropanoyl-CoA + H2O = 3-hydroxy-2-methylpropanoate + CoA + H(+)</text>
        <dbReference type="Rhea" id="RHEA:20888"/>
        <dbReference type="ChEBI" id="CHEBI:11805"/>
        <dbReference type="ChEBI" id="CHEBI:15377"/>
        <dbReference type="ChEBI" id="CHEBI:15378"/>
        <dbReference type="ChEBI" id="CHEBI:57287"/>
        <dbReference type="ChEBI" id="CHEBI:57340"/>
        <dbReference type="EC" id="3.1.2.4"/>
    </reaction>
</comment>
<sequence length="356" mass="39243">MNAMDSTYRNQEVVNVYVENTTGIIELNRPKALNSLNQEMIDRIDQALDAWWDDDAVHRVVVYSTSEKAFCAGGDVRTSREQILAGKGCASDQFFADEYEMNNNIALFPKPYISLIDGVAMGGGLGVSVHGSHRVISEKAFAAMPEMAIGFNPDVGVPFMLQRMTGLKGFTSLPLANFLVLTGWRMSTADMMWAGVATDFVPSAAFAEFREMIIAESLDEALEAFSTDAPGESELEKLYPNIEKTFNFDTWPEIEHALGAHPDRVFAVQVAELLKGANPESLVASTLLMRASALCSTLREELDHEVALGEHMRANPNFAEGVRAVLVDKDREPHFDPKDTAAVDPEPFERILGLFD</sequence>
<dbReference type="CDD" id="cd06558">
    <property type="entry name" value="crotonase-like"/>
    <property type="match status" value="1"/>
</dbReference>
<keyword evidence="3" id="KW-0378">Hydrolase</keyword>
<dbReference type="SUPFAM" id="SSF52096">
    <property type="entry name" value="ClpP/crotonase"/>
    <property type="match status" value="1"/>
</dbReference>
<evidence type="ECO:0000256" key="3">
    <source>
        <dbReference type="ARBA" id="ARBA00022801"/>
    </source>
</evidence>
<proteinExistence type="predicted"/>
<dbReference type="GeneID" id="75007477"/>
<feature type="domain" description="Enoyl-CoA hydratase/isomerase" evidence="4">
    <location>
        <begin position="23"/>
        <end position="351"/>
    </location>
</feature>
<evidence type="ECO:0000256" key="2">
    <source>
        <dbReference type="ARBA" id="ARBA00011915"/>
    </source>
</evidence>
<evidence type="ECO:0000313" key="5">
    <source>
        <dbReference type="EMBL" id="ARU45838.1"/>
    </source>
</evidence>
<dbReference type="NCBIfam" id="NF004127">
    <property type="entry name" value="PRK05617.1"/>
    <property type="match status" value="1"/>
</dbReference>
<dbReference type="AlphaFoldDB" id="A0A7Y4P8Y9"/>
<dbReference type="Pfam" id="PF16113">
    <property type="entry name" value="ECH_2"/>
    <property type="match status" value="1"/>
</dbReference>
<dbReference type="InterPro" id="IPR045004">
    <property type="entry name" value="ECH_dom"/>
</dbReference>
<dbReference type="InterPro" id="IPR029045">
    <property type="entry name" value="ClpP/crotonase-like_dom_sf"/>
</dbReference>
<reference evidence="5 6" key="3">
    <citation type="journal article" date="2020" name="Int. J. Syst. Evol. Microbiol.">
        <title>Corynebacterium silvaticum sp. nov., a unique group of NTTB corynebacteria in wild boar and roe deer.</title>
        <authorList>
            <person name="Dangel A."/>
            <person name="Berger A."/>
            <person name="Rau J."/>
            <person name="Eisenberg T."/>
            <person name="Kampfer P."/>
            <person name="Margos G."/>
            <person name="Contzen M."/>
            <person name="Busse H.J."/>
            <person name="Konrad R."/>
            <person name="Peters M."/>
            <person name="Sting R."/>
            <person name="Sing A."/>
        </authorList>
    </citation>
    <scope>NUCLEOTIDE SEQUENCE [LARGE SCALE GENOMIC DNA]</scope>
    <source>
        <strain evidence="5 6">PO100/5</strain>
    </source>
</reference>
<keyword evidence="6" id="KW-1185">Reference proteome</keyword>
<dbReference type="EC" id="3.1.2.4" evidence="2"/>
<reference evidence="5 6" key="1">
    <citation type="journal article" date="2014" name="BMC Vet. Res.">
        <title>First report of Corynebacterium pseudotuberculosis from caseous lymphadenitis lesions in Black Alentejano pig (Sus scrofa domesticus).</title>
        <authorList>
            <person name="Oliveira M."/>
            <person name="Barroco C."/>
            <person name="Mottola C."/>
            <person name="Santos R."/>
            <person name="Lemsaddek A."/>
            <person name="Tavares L."/>
            <person name="Semedo-Lemsaddek T."/>
        </authorList>
    </citation>
    <scope>NUCLEOTIDE SEQUENCE [LARGE SCALE GENOMIC DNA]</scope>
    <source>
        <strain evidence="5 6">PO100/5</strain>
    </source>
</reference>
<organism evidence="5 6">
    <name type="scientific">Corynebacterium silvaticum</name>
    <dbReference type="NCBI Taxonomy" id="2320431"/>
    <lineage>
        <taxon>Bacteria</taxon>
        <taxon>Bacillati</taxon>
        <taxon>Actinomycetota</taxon>
        <taxon>Actinomycetes</taxon>
        <taxon>Mycobacteriales</taxon>
        <taxon>Corynebacteriaceae</taxon>
        <taxon>Corynebacterium</taxon>
    </lineage>
</organism>
<name>A0A7Y4P8Y9_9CORY</name>
<evidence type="ECO:0000313" key="6">
    <source>
        <dbReference type="Proteomes" id="UP000195652"/>
    </source>
</evidence>
<dbReference type="Gene3D" id="3.90.226.10">
    <property type="entry name" value="2-enoyl-CoA Hydratase, Chain A, domain 1"/>
    <property type="match status" value="1"/>
</dbReference>
<reference evidence="5 6" key="2">
    <citation type="journal article" date="2020" name="Antonie Van Leeuwenhoek">
        <title>Phylogenomic characterisation of a novel corynebacterial species pathogenic to animals.</title>
        <authorList>
            <person name="Moller J."/>
            <person name="Musella L."/>
            <person name="Melnikov V."/>
            <person name="Geissdorfer W."/>
            <person name="Burkovski A."/>
            <person name="Sangal V."/>
        </authorList>
    </citation>
    <scope>NUCLEOTIDE SEQUENCE [LARGE SCALE GENOMIC DNA]</scope>
    <source>
        <strain evidence="5 6">PO100/5</strain>
    </source>
</reference>
<dbReference type="PANTHER" id="PTHR43176">
    <property type="entry name" value="3-HYDROXYISOBUTYRYL-COA HYDROLASE-RELATED"/>
    <property type="match status" value="1"/>
</dbReference>
<accession>A0A7Y4P8Y9</accession>
<gene>
    <name evidence="5" type="ORF">CBE74_04250</name>
</gene>
<dbReference type="GO" id="GO:0005829">
    <property type="term" value="C:cytosol"/>
    <property type="evidence" value="ECO:0007669"/>
    <property type="project" value="TreeGrafter"/>
</dbReference>
<reference evidence="5 6" key="4">
    <citation type="journal article" date="2020" name="PLoS ONE">
        <title>Taxonomic classification of strain PO100/5 shows a broader geographic distribution and genetic markers of the recently described Corynebacterium silvaticum.</title>
        <authorList>
            <person name="Viana M.V.C."/>
            <person name="Profeta R."/>
            <person name="da Silva A.L."/>
            <person name="Hurtado R."/>
            <person name="Cerqueira J.C."/>
            <person name="Ribeiro B.F.S."/>
            <person name="Almeida M.O."/>
            <person name="Morais-Rodrigues F."/>
            <person name="Soares S.C."/>
            <person name="Oliveira M."/>
            <person name="Tavares L."/>
            <person name="Figueiredo H."/>
            <person name="Wattam A.R."/>
            <person name="Barh D."/>
            <person name="Ghosh P."/>
            <person name="Silva A."/>
            <person name="Azevedo V."/>
        </authorList>
    </citation>
    <scope>NUCLEOTIDE SEQUENCE [LARGE SCALE GENOMIC DNA]</scope>
    <source>
        <strain evidence="5 6">PO100/5</strain>
    </source>
</reference>
<dbReference type="Proteomes" id="UP000195652">
    <property type="component" value="Chromosome"/>
</dbReference>
<evidence type="ECO:0000259" key="4">
    <source>
        <dbReference type="Pfam" id="PF16113"/>
    </source>
</evidence>